<gene>
    <name evidence="2" type="ORF">ACFQS1_36905</name>
</gene>
<dbReference type="EMBL" id="JBHTBJ010000054">
    <property type="protein sequence ID" value="MFC7279576.1"/>
    <property type="molecule type" value="Genomic_DNA"/>
</dbReference>
<keyword evidence="1" id="KW-1133">Transmembrane helix</keyword>
<feature type="transmembrane region" description="Helical" evidence="1">
    <location>
        <begin position="7"/>
        <end position="28"/>
    </location>
</feature>
<dbReference type="RefSeq" id="WP_378977029.1">
    <property type="nucleotide sequence ID" value="NZ_JBHTBJ010000054.1"/>
</dbReference>
<keyword evidence="1" id="KW-0472">Membrane</keyword>
<accession>A0ABW2I404</accession>
<organism evidence="2 3">
    <name type="scientific">Paractinoplanes rhizophilus</name>
    <dbReference type="NCBI Taxonomy" id="1416877"/>
    <lineage>
        <taxon>Bacteria</taxon>
        <taxon>Bacillati</taxon>
        <taxon>Actinomycetota</taxon>
        <taxon>Actinomycetes</taxon>
        <taxon>Micromonosporales</taxon>
        <taxon>Micromonosporaceae</taxon>
        <taxon>Paractinoplanes</taxon>
    </lineage>
</organism>
<reference evidence="3" key="1">
    <citation type="journal article" date="2019" name="Int. J. Syst. Evol. Microbiol.">
        <title>The Global Catalogue of Microorganisms (GCM) 10K type strain sequencing project: providing services to taxonomists for standard genome sequencing and annotation.</title>
        <authorList>
            <consortium name="The Broad Institute Genomics Platform"/>
            <consortium name="The Broad Institute Genome Sequencing Center for Infectious Disease"/>
            <person name="Wu L."/>
            <person name="Ma J."/>
        </authorList>
    </citation>
    <scope>NUCLEOTIDE SEQUENCE [LARGE SCALE GENOMIC DNA]</scope>
    <source>
        <strain evidence="3">XZYJT-10</strain>
    </source>
</reference>
<keyword evidence="3" id="KW-1185">Reference proteome</keyword>
<name>A0ABW2I404_9ACTN</name>
<proteinExistence type="predicted"/>
<dbReference type="Proteomes" id="UP001596548">
    <property type="component" value="Unassembled WGS sequence"/>
</dbReference>
<comment type="caution">
    <text evidence="2">The sequence shown here is derived from an EMBL/GenBank/DDBJ whole genome shotgun (WGS) entry which is preliminary data.</text>
</comment>
<sequence>MSDVRDLVINLVAAVIVFVAGVLTRGFFQLARARRGRTFWGKRTLRSRSLLFVGEFPRFNHLEPSGLVGLGDVHAVHEMTNGLAALGSSFEIAYASEVSDGQYRQNMILLGGTEVNSLTATLPEKTGSGFRMDNDSMTLEDRKTRTVYASEWDHLPRTRVSCKSAASTATVPGPAPG</sequence>
<evidence type="ECO:0000313" key="3">
    <source>
        <dbReference type="Proteomes" id="UP001596548"/>
    </source>
</evidence>
<evidence type="ECO:0000313" key="2">
    <source>
        <dbReference type="EMBL" id="MFC7279576.1"/>
    </source>
</evidence>
<keyword evidence="1" id="KW-0812">Transmembrane</keyword>
<protein>
    <submittedName>
        <fullName evidence="2">Uncharacterized protein</fullName>
    </submittedName>
</protein>
<evidence type="ECO:0000256" key="1">
    <source>
        <dbReference type="SAM" id="Phobius"/>
    </source>
</evidence>